<dbReference type="OrthoDB" id="139608at2"/>
<organism evidence="1 2">
    <name type="scientific">Ktedonobacter racemifer DSM 44963</name>
    <dbReference type="NCBI Taxonomy" id="485913"/>
    <lineage>
        <taxon>Bacteria</taxon>
        <taxon>Bacillati</taxon>
        <taxon>Chloroflexota</taxon>
        <taxon>Ktedonobacteria</taxon>
        <taxon>Ktedonobacterales</taxon>
        <taxon>Ktedonobacteraceae</taxon>
        <taxon>Ktedonobacter</taxon>
    </lineage>
</organism>
<dbReference type="SUPFAM" id="SSF53098">
    <property type="entry name" value="Ribonuclease H-like"/>
    <property type="match status" value="1"/>
</dbReference>
<protein>
    <recommendedName>
        <fullName evidence="3">Transposase IS4 family protein</fullName>
    </recommendedName>
</protein>
<keyword evidence="2" id="KW-1185">Reference proteome</keyword>
<proteinExistence type="predicted"/>
<accession>D6TWU8</accession>
<sequence>MQSRAKKLAAPLDESDVTFAALMQPHWLQTRREMQERSVILLIQDTTELDLTHRHKMSGIGQIGDKKGRGLLLQTVLAVVVLATWDICSRKSKCYTGIRSHLPYLEMHHQER</sequence>
<dbReference type="Gene3D" id="3.90.350.10">
    <property type="entry name" value="Transposase Inhibitor Protein From Tn5, Chain A, domain 1"/>
    <property type="match status" value="1"/>
</dbReference>
<evidence type="ECO:0000313" key="2">
    <source>
        <dbReference type="Proteomes" id="UP000004508"/>
    </source>
</evidence>
<gene>
    <name evidence="1" type="ORF">Krac_5780</name>
</gene>
<comment type="caution">
    <text evidence="1">The sequence shown here is derived from an EMBL/GenBank/DDBJ whole genome shotgun (WGS) entry which is preliminary data.</text>
</comment>
<dbReference type="EMBL" id="ADVG01000003">
    <property type="protein sequence ID" value="EFH84681.1"/>
    <property type="molecule type" value="Genomic_DNA"/>
</dbReference>
<dbReference type="AlphaFoldDB" id="D6TWU8"/>
<dbReference type="InterPro" id="IPR012337">
    <property type="entry name" value="RNaseH-like_sf"/>
</dbReference>
<evidence type="ECO:0008006" key="3">
    <source>
        <dbReference type="Google" id="ProtNLM"/>
    </source>
</evidence>
<evidence type="ECO:0000313" key="1">
    <source>
        <dbReference type="EMBL" id="EFH84681.1"/>
    </source>
</evidence>
<name>D6TWU8_KTERA</name>
<dbReference type="RefSeq" id="WP_007916387.1">
    <property type="nucleotide sequence ID" value="NZ_ADVG01000003.1"/>
</dbReference>
<dbReference type="InParanoid" id="D6TWU8"/>
<dbReference type="Proteomes" id="UP000004508">
    <property type="component" value="Unassembled WGS sequence"/>
</dbReference>
<reference evidence="1 2" key="1">
    <citation type="journal article" date="2011" name="Stand. Genomic Sci.">
        <title>Non-contiguous finished genome sequence and contextual data of the filamentous soil bacterium Ktedonobacter racemifer type strain (SOSP1-21).</title>
        <authorList>
            <person name="Chang Y.J."/>
            <person name="Land M."/>
            <person name="Hauser L."/>
            <person name="Chertkov O."/>
            <person name="Del Rio T.G."/>
            <person name="Nolan M."/>
            <person name="Copeland A."/>
            <person name="Tice H."/>
            <person name="Cheng J.F."/>
            <person name="Lucas S."/>
            <person name="Han C."/>
            <person name="Goodwin L."/>
            <person name="Pitluck S."/>
            <person name="Ivanova N."/>
            <person name="Ovchinikova G."/>
            <person name="Pati A."/>
            <person name="Chen A."/>
            <person name="Palaniappan K."/>
            <person name="Mavromatis K."/>
            <person name="Liolios K."/>
            <person name="Brettin T."/>
            <person name="Fiebig A."/>
            <person name="Rohde M."/>
            <person name="Abt B."/>
            <person name="Goker M."/>
            <person name="Detter J.C."/>
            <person name="Woyke T."/>
            <person name="Bristow J."/>
            <person name="Eisen J.A."/>
            <person name="Markowitz V."/>
            <person name="Hugenholtz P."/>
            <person name="Kyrpides N.C."/>
            <person name="Klenk H.P."/>
            <person name="Lapidus A."/>
        </authorList>
    </citation>
    <scope>NUCLEOTIDE SEQUENCE [LARGE SCALE GENOMIC DNA]</scope>
    <source>
        <strain evidence="2">DSM 44963</strain>
    </source>
</reference>